<name>A0A225ALL8_TALAT</name>
<accession>A0A225ALL8</accession>
<dbReference type="SUPFAM" id="SSF51905">
    <property type="entry name" value="FAD/NAD(P)-binding domain"/>
    <property type="match status" value="1"/>
</dbReference>
<dbReference type="EMBL" id="LFMY01000003">
    <property type="protein sequence ID" value="OKL62442.1"/>
    <property type="molecule type" value="Genomic_DNA"/>
</dbReference>
<dbReference type="GeneID" id="31002549"/>
<dbReference type="GO" id="GO:0050660">
    <property type="term" value="F:flavin adenine dinucleotide binding"/>
    <property type="evidence" value="ECO:0007669"/>
    <property type="project" value="InterPro"/>
</dbReference>
<comment type="caution">
    <text evidence="6">The sequence shown here is derived from an EMBL/GenBank/DDBJ whole genome shotgun (WGS) entry which is preliminary data.</text>
</comment>
<dbReference type="Pfam" id="PF00890">
    <property type="entry name" value="FAD_binding_2"/>
    <property type="match status" value="1"/>
</dbReference>
<dbReference type="STRING" id="1441469.A0A225ALL8"/>
<dbReference type="InterPro" id="IPR003953">
    <property type="entry name" value="FAD-dep_OxRdtase_2_FAD-bd"/>
</dbReference>
<keyword evidence="2" id="KW-0285">Flavoprotein</keyword>
<dbReference type="PANTHER" id="PTHR11552">
    <property type="entry name" value="GLUCOSE-METHANOL-CHOLINE GMC OXIDOREDUCTASE"/>
    <property type="match status" value="1"/>
</dbReference>
<dbReference type="Gene3D" id="3.50.50.60">
    <property type="entry name" value="FAD/NAD(P)-binding domain"/>
    <property type="match status" value="1"/>
</dbReference>
<gene>
    <name evidence="6" type="ORF">UA08_02794</name>
</gene>
<evidence type="ECO:0000256" key="3">
    <source>
        <dbReference type="ARBA" id="ARBA00023002"/>
    </source>
</evidence>
<protein>
    <recommendedName>
        <fullName evidence="5">FAD-dependent oxidoreductase 2 FAD-binding domain-containing protein</fullName>
    </recommendedName>
</protein>
<evidence type="ECO:0000256" key="2">
    <source>
        <dbReference type="ARBA" id="ARBA00022630"/>
    </source>
</evidence>
<organism evidence="6 7">
    <name type="scientific">Talaromyces atroroseus</name>
    <dbReference type="NCBI Taxonomy" id="1441469"/>
    <lineage>
        <taxon>Eukaryota</taxon>
        <taxon>Fungi</taxon>
        <taxon>Dikarya</taxon>
        <taxon>Ascomycota</taxon>
        <taxon>Pezizomycotina</taxon>
        <taxon>Eurotiomycetes</taxon>
        <taxon>Eurotiomycetidae</taxon>
        <taxon>Eurotiales</taxon>
        <taxon>Trichocomaceae</taxon>
        <taxon>Talaromyces</taxon>
        <taxon>Talaromyces sect. Trachyspermi</taxon>
    </lineage>
</organism>
<evidence type="ECO:0000256" key="4">
    <source>
        <dbReference type="SAM" id="SignalP"/>
    </source>
</evidence>
<feature type="signal peptide" evidence="4">
    <location>
        <begin position="1"/>
        <end position="17"/>
    </location>
</feature>
<dbReference type="RefSeq" id="XP_020122563.1">
    <property type="nucleotide sequence ID" value="XM_020264875.1"/>
</dbReference>
<dbReference type="PANTHER" id="PTHR11552:SF138">
    <property type="entry name" value="DEHYDROGENASE PKFF-RELATED"/>
    <property type="match status" value="1"/>
</dbReference>
<dbReference type="InterPro" id="IPR012132">
    <property type="entry name" value="GMC_OxRdtase"/>
</dbReference>
<evidence type="ECO:0000259" key="5">
    <source>
        <dbReference type="Pfam" id="PF00890"/>
    </source>
</evidence>
<feature type="domain" description="FAD-dependent oxidoreductase 2 FAD-binding" evidence="5">
    <location>
        <begin position="42"/>
        <end position="73"/>
    </location>
</feature>
<dbReference type="GO" id="GO:0044550">
    <property type="term" value="P:secondary metabolite biosynthetic process"/>
    <property type="evidence" value="ECO:0007669"/>
    <property type="project" value="TreeGrafter"/>
</dbReference>
<evidence type="ECO:0000313" key="6">
    <source>
        <dbReference type="EMBL" id="OKL62442.1"/>
    </source>
</evidence>
<feature type="chain" id="PRO_5013188986" description="FAD-dependent oxidoreductase 2 FAD-binding domain-containing protein" evidence="4">
    <location>
        <begin position="18"/>
        <end position="115"/>
    </location>
</feature>
<keyword evidence="3" id="KW-0560">Oxidoreductase</keyword>
<proteinExistence type="inferred from homology"/>
<dbReference type="Gene3D" id="3.30.560.10">
    <property type="entry name" value="Glucose Oxidase, domain 3"/>
    <property type="match status" value="1"/>
</dbReference>
<reference evidence="6 7" key="1">
    <citation type="submission" date="2015-06" db="EMBL/GenBank/DDBJ databases">
        <title>Talaromyces atroroseus IBT 11181 draft genome.</title>
        <authorList>
            <person name="Rasmussen K.B."/>
            <person name="Rasmussen S."/>
            <person name="Petersen B."/>
            <person name="Sicheritz-Ponten T."/>
            <person name="Mortensen U.H."/>
            <person name="Thrane U."/>
        </authorList>
    </citation>
    <scope>NUCLEOTIDE SEQUENCE [LARGE SCALE GENOMIC DNA]</scope>
    <source>
        <strain evidence="6 7">IBT 11181</strain>
    </source>
</reference>
<keyword evidence="7" id="KW-1185">Reference proteome</keyword>
<evidence type="ECO:0000256" key="1">
    <source>
        <dbReference type="ARBA" id="ARBA00010790"/>
    </source>
</evidence>
<dbReference type="Proteomes" id="UP000214365">
    <property type="component" value="Unassembled WGS sequence"/>
</dbReference>
<dbReference type="AlphaFoldDB" id="A0A225ALL8"/>
<comment type="similarity">
    <text evidence="1">Belongs to the GMC oxidoreductase family.</text>
</comment>
<dbReference type="InterPro" id="IPR036188">
    <property type="entry name" value="FAD/NAD-bd_sf"/>
</dbReference>
<dbReference type="OrthoDB" id="269227at2759"/>
<keyword evidence="4" id="KW-0732">Signal</keyword>
<evidence type="ECO:0000313" key="7">
    <source>
        <dbReference type="Proteomes" id="UP000214365"/>
    </source>
</evidence>
<dbReference type="GO" id="GO:0016491">
    <property type="term" value="F:oxidoreductase activity"/>
    <property type="evidence" value="ECO:0007669"/>
    <property type="project" value="UniProtKB-KW"/>
</dbReference>
<sequence length="115" mass="12238">MMLQASWVWYLTPCVRTAALSDSPFSPPDPVFGIAGQDASYDCVVVGGGTAGLTVAARLAESDSYSVAVVETGVFYEEADGTLSVIPSDDVWYARSNPTDSNPEIDWGFVTTPHN</sequence>